<reference evidence="2" key="1">
    <citation type="journal article" date="2011" name="Proc. Natl. Acad. Sci. U.S.A.">
        <title>Genomic insights into the physiology and ecology of the marine filamentous cyanobacterium Lyngbya majuscula.</title>
        <authorList>
            <person name="Jones A.C."/>
            <person name="Monroe E.A."/>
            <person name="Podell S."/>
            <person name="Hess W.R."/>
            <person name="Klages S."/>
            <person name="Esquenazi E."/>
            <person name="Niessen S."/>
            <person name="Hoover H."/>
            <person name="Rothmann M."/>
            <person name="Lasken R.S."/>
            <person name="Yates J.R.III."/>
            <person name="Reinhardt R."/>
            <person name="Kube M."/>
            <person name="Burkart M.D."/>
            <person name="Allen E.E."/>
            <person name="Dorrestein P.C."/>
            <person name="Gerwick W.H."/>
            <person name="Gerwick L."/>
        </authorList>
    </citation>
    <scope>NUCLEOTIDE SEQUENCE [LARGE SCALE GENOMIC DNA]</scope>
    <source>
        <strain evidence="2">3L</strain>
    </source>
</reference>
<proteinExistence type="predicted"/>
<sequence>IDVTGGAAMKAMMKQVVAASRVGIINTPNQPT</sequence>
<keyword evidence="2" id="KW-1185">Reference proteome</keyword>
<dbReference type="EMBL" id="GL890854">
    <property type="protein sequence ID" value="EGJ33249.1"/>
    <property type="molecule type" value="Genomic_DNA"/>
</dbReference>
<name>F4XQ82_9CYAN</name>
<dbReference type="HOGENOM" id="CLU_3393567_0_0_3"/>
<accession>F4XQ82</accession>
<gene>
    <name evidence="1" type="ORF">LYNGBM3L_38630</name>
</gene>
<protein>
    <submittedName>
        <fullName evidence="1">Uncharacterized protein</fullName>
    </submittedName>
</protein>
<dbReference type="AlphaFoldDB" id="F4XQ82"/>
<feature type="non-terminal residue" evidence="1">
    <location>
        <position position="1"/>
    </location>
</feature>
<evidence type="ECO:0000313" key="1">
    <source>
        <dbReference type="EMBL" id="EGJ33249.1"/>
    </source>
</evidence>
<evidence type="ECO:0000313" key="2">
    <source>
        <dbReference type="Proteomes" id="UP000003959"/>
    </source>
</evidence>
<organism evidence="1 2">
    <name type="scientific">Moorena producens 3L</name>
    <dbReference type="NCBI Taxonomy" id="489825"/>
    <lineage>
        <taxon>Bacteria</taxon>
        <taxon>Bacillati</taxon>
        <taxon>Cyanobacteriota</taxon>
        <taxon>Cyanophyceae</taxon>
        <taxon>Coleofasciculales</taxon>
        <taxon>Coleofasciculaceae</taxon>
        <taxon>Moorena</taxon>
    </lineage>
</organism>
<dbReference type="Proteomes" id="UP000003959">
    <property type="component" value="Unassembled WGS sequence"/>
</dbReference>